<dbReference type="Proteomes" id="UP000177418">
    <property type="component" value="Unassembled WGS sequence"/>
</dbReference>
<accession>A0A1F7JGP4</accession>
<dbReference type="InterPro" id="IPR002767">
    <property type="entry name" value="Thiamine_BP"/>
</dbReference>
<comment type="similarity">
    <text evidence="1">Belongs to the UPF0045 family.</text>
</comment>
<dbReference type="InterPro" id="IPR029756">
    <property type="entry name" value="MTH1187/YkoF-like"/>
</dbReference>
<organism evidence="3 4">
    <name type="scientific">Candidatus Roizmanbacteria bacterium RIFCSPLOWO2_02_FULL_36_11</name>
    <dbReference type="NCBI Taxonomy" id="1802071"/>
    <lineage>
        <taxon>Bacteria</taxon>
        <taxon>Candidatus Roizmaniibacteriota</taxon>
    </lineage>
</organism>
<dbReference type="Gene3D" id="3.30.70.930">
    <property type="match status" value="1"/>
</dbReference>
<evidence type="ECO:0000259" key="2">
    <source>
        <dbReference type="Pfam" id="PF01910"/>
    </source>
</evidence>
<gene>
    <name evidence="3" type="ORF">A3H78_05470</name>
</gene>
<dbReference type="PANTHER" id="PTHR33777:SF1">
    <property type="entry name" value="UPF0045 PROTEIN ECM15"/>
    <property type="match status" value="1"/>
</dbReference>
<evidence type="ECO:0000256" key="1">
    <source>
        <dbReference type="ARBA" id="ARBA00010272"/>
    </source>
</evidence>
<dbReference type="GO" id="GO:0005829">
    <property type="term" value="C:cytosol"/>
    <property type="evidence" value="ECO:0007669"/>
    <property type="project" value="TreeGrafter"/>
</dbReference>
<dbReference type="EMBL" id="MGAV01000013">
    <property type="protein sequence ID" value="OGK54784.1"/>
    <property type="molecule type" value="Genomic_DNA"/>
</dbReference>
<evidence type="ECO:0000313" key="3">
    <source>
        <dbReference type="EMBL" id="OGK54784.1"/>
    </source>
</evidence>
<dbReference type="PANTHER" id="PTHR33777">
    <property type="entry name" value="UPF0045 PROTEIN ECM15"/>
    <property type="match status" value="1"/>
</dbReference>
<proteinExistence type="inferred from homology"/>
<sequence length="99" mass="10950">MPNASIALQILPTVKNTRDSWKIIDKVIAFIKKSGVNFEVGPMETTMEGDLDKLLQIVNAAQKLAIEHGSSGVFSNVKIIYNPKGIASMKKKVTKHREK</sequence>
<comment type="caution">
    <text evidence="3">The sequence shown here is derived from an EMBL/GenBank/DDBJ whole genome shotgun (WGS) entry which is preliminary data.</text>
</comment>
<dbReference type="SUPFAM" id="SSF89957">
    <property type="entry name" value="MTH1187/YkoF-like"/>
    <property type="match status" value="1"/>
</dbReference>
<dbReference type="Pfam" id="PF01910">
    <property type="entry name" value="Thiamine_BP"/>
    <property type="match status" value="1"/>
</dbReference>
<dbReference type="InterPro" id="IPR051614">
    <property type="entry name" value="UPF0045_domain"/>
</dbReference>
<name>A0A1F7JGP4_9BACT</name>
<dbReference type="AlphaFoldDB" id="A0A1F7JGP4"/>
<evidence type="ECO:0000313" key="4">
    <source>
        <dbReference type="Proteomes" id="UP000177418"/>
    </source>
</evidence>
<protein>
    <recommendedName>
        <fullName evidence="2">Thiamine-binding protein domain-containing protein</fullName>
    </recommendedName>
</protein>
<reference evidence="3 4" key="1">
    <citation type="journal article" date="2016" name="Nat. Commun.">
        <title>Thousands of microbial genomes shed light on interconnected biogeochemical processes in an aquifer system.</title>
        <authorList>
            <person name="Anantharaman K."/>
            <person name="Brown C.T."/>
            <person name="Hug L.A."/>
            <person name="Sharon I."/>
            <person name="Castelle C.J."/>
            <person name="Probst A.J."/>
            <person name="Thomas B.C."/>
            <person name="Singh A."/>
            <person name="Wilkins M.J."/>
            <person name="Karaoz U."/>
            <person name="Brodie E.L."/>
            <person name="Williams K.H."/>
            <person name="Hubbard S.S."/>
            <person name="Banfield J.F."/>
        </authorList>
    </citation>
    <scope>NUCLEOTIDE SEQUENCE [LARGE SCALE GENOMIC DNA]</scope>
</reference>
<feature type="domain" description="Thiamine-binding protein" evidence="2">
    <location>
        <begin position="7"/>
        <end position="96"/>
    </location>
</feature>